<keyword evidence="13" id="KW-0675">Receptor</keyword>
<dbReference type="Gene3D" id="2.170.130.10">
    <property type="entry name" value="TonB-dependent receptor, plug domain"/>
    <property type="match status" value="1"/>
</dbReference>
<accession>A0ABT0C5L9</accession>
<feature type="domain" description="TonB-dependent receptor-like beta-barrel" evidence="11">
    <location>
        <begin position="391"/>
        <end position="758"/>
    </location>
</feature>
<dbReference type="SUPFAM" id="SSF49464">
    <property type="entry name" value="Carboxypeptidase regulatory domain-like"/>
    <property type="match status" value="1"/>
</dbReference>
<dbReference type="InterPro" id="IPR036942">
    <property type="entry name" value="Beta-barrel_TonB_sf"/>
</dbReference>
<gene>
    <name evidence="13" type="ORF">MUN53_17030</name>
</gene>
<protein>
    <submittedName>
        <fullName evidence="13">TonB-dependent receptor</fullName>
    </submittedName>
</protein>
<evidence type="ECO:0000256" key="7">
    <source>
        <dbReference type="ARBA" id="ARBA00023237"/>
    </source>
</evidence>
<keyword evidence="14" id="KW-1185">Reference proteome</keyword>
<keyword evidence="3 8" id="KW-1134">Transmembrane beta strand</keyword>
<evidence type="ECO:0000313" key="14">
    <source>
        <dbReference type="Proteomes" id="UP001165444"/>
    </source>
</evidence>
<feature type="chain" id="PRO_5047410435" evidence="10">
    <location>
        <begin position="29"/>
        <end position="1010"/>
    </location>
</feature>
<keyword evidence="10" id="KW-0732">Signal</keyword>
<sequence length="1010" mass="112130">MNVNTVTQRSRNAILVGALCCISLPAFAVFPDAESAAPFAITQQTKLLKGQVLDHKTGDPVIGANVIVKGTTNGTITDMDGYYELEAPAGATLQISYIGYQTLEISANSENLTVKLMEDSETLDEVVIVGYGVQKKESLTGSLQTLKDEKLKDITTANVENMLNGKVSGVYVAPGSGQPGSSGAVVVRGKATLSGSTAPLWVVDGVIVGNGAGALNPADIETMTILKDAASTAIYGSEGANGVILVTTRQAKSGEMRINASAKLGISTLYNGNLEMMNGAELYDYYASFQNADQINFPRWNSDLRNSNFDWWNLATQSGFTQDYNVSLSGGSEKYNSYFSLGYYDEEGAVKGYDYSRYTFRYRSTYKPFDWLTIKPSISGAMIDTYDGQYSVSAMYSMFPWDSPYDENGALVPDRYQGWVNSQQTNYLNDLSYGNHTDYKTYEFFGNFDFDIKITDWLTFHSVNNYKYQNYYYHSYYDPRSNSASGVNGRIDEYQSNMSRRYTNQYLSFNKLFGKHSVDAILAYEFKDYQGKATQAIGTGFASGFEVLDVAALPEKVGGSLNEWAVQSYFFRANYSYDNRYVAELSLRRDGASNFGDNAKYGNFYSISAGWNINRESWFKADWVDILKLRASYGTMGNRPSVLYPQYDLYSVSASYDGIPATLISQVGNKDLTWEQTSTLGIGLDAAMFNNRLRFNFDYYNKYTTDVLYQTPVSGITGVTSRWQNVGEISNRGIELSIGGDIINTKDWTWSVEANLGHNVNTVEKLYGNDPNLEIIGGGGIGIAGEADKILKVGYSSDSYYMIEWAGVNPDNGAPQWYKTAEDGSRVKTENYSEADYIITEPSTPKVFGGFSTSLRWKNIDLAANFGYSIGGKIYNYSRQEYDSDGAYTDRNQMKLMDGWSRWQKPGDIATHPVALYNNSSNSNKASTRYFEDNDFLKLRSLNIGYNLQLPDYHIQNLRIFFSGENLFTVTGYSGVDPELPASNGSVIGSAGPSVYPSTRKFMFGLNVTF</sequence>
<comment type="similarity">
    <text evidence="8 9">Belongs to the TonB-dependent receptor family.</text>
</comment>
<dbReference type="Gene3D" id="2.60.40.1120">
    <property type="entry name" value="Carboxypeptidase-like, regulatory domain"/>
    <property type="match status" value="1"/>
</dbReference>
<evidence type="ECO:0000256" key="3">
    <source>
        <dbReference type="ARBA" id="ARBA00022452"/>
    </source>
</evidence>
<keyword evidence="5 9" id="KW-0798">TonB box</keyword>
<dbReference type="InterPro" id="IPR039426">
    <property type="entry name" value="TonB-dep_rcpt-like"/>
</dbReference>
<dbReference type="Pfam" id="PF07715">
    <property type="entry name" value="Plug"/>
    <property type="match status" value="1"/>
</dbReference>
<dbReference type="Proteomes" id="UP001165444">
    <property type="component" value="Unassembled WGS sequence"/>
</dbReference>
<name>A0ABT0C5L9_9BACT</name>
<dbReference type="InterPro" id="IPR008969">
    <property type="entry name" value="CarboxyPept-like_regulatory"/>
</dbReference>
<dbReference type="NCBIfam" id="TIGR04056">
    <property type="entry name" value="OMP_RagA_SusC"/>
    <property type="match status" value="1"/>
</dbReference>
<reference evidence="13 14" key="1">
    <citation type="submission" date="2022-03" db="EMBL/GenBank/DDBJ databases">
        <title>Parabacteroides sp. nov. isolated from swine feces.</title>
        <authorList>
            <person name="Bak J.E."/>
        </authorList>
    </citation>
    <scope>NUCLEOTIDE SEQUENCE [LARGE SCALE GENOMIC DNA]</scope>
    <source>
        <strain evidence="13 14">AGMB00274</strain>
    </source>
</reference>
<comment type="caution">
    <text evidence="13">The sequence shown here is derived from an EMBL/GenBank/DDBJ whole genome shotgun (WGS) entry which is preliminary data.</text>
</comment>
<dbReference type="Pfam" id="PF00593">
    <property type="entry name" value="TonB_dep_Rec_b-barrel"/>
    <property type="match status" value="1"/>
</dbReference>
<evidence type="ECO:0000259" key="12">
    <source>
        <dbReference type="Pfam" id="PF07715"/>
    </source>
</evidence>
<dbReference type="InterPro" id="IPR012910">
    <property type="entry name" value="Plug_dom"/>
</dbReference>
<feature type="signal peptide" evidence="10">
    <location>
        <begin position="1"/>
        <end position="28"/>
    </location>
</feature>
<evidence type="ECO:0000256" key="8">
    <source>
        <dbReference type="PROSITE-ProRule" id="PRU01360"/>
    </source>
</evidence>
<evidence type="ECO:0000256" key="4">
    <source>
        <dbReference type="ARBA" id="ARBA00022692"/>
    </source>
</evidence>
<dbReference type="PROSITE" id="PS52016">
    <property type="entry name" value="TONB_DEPENDENT_REC_3"/>
    <property type="match status" value="1"/>
</dbReference>
<keyword evidence="4 8" id="KW-0812">Transmembrane</keyword>
<keyword evidence="6 8" id="KW-0472">Membrane</keyword>
<feature type="domain" description="TonB-dependent receptor plug" evidence="12">
    <location>
        <begin position="136"/>
        <end position="243"/>
    </location>
</feature>
<evidence type="ECO:0000259" key="11">
    <source>
        <dbReference type="Pfam" id="PF00593"/>
    </source>
</evidence>
<dbReference type="RefSeq" id="WP_243326594.1">
    <property type="nucleotide sequence ID" value="NZ_JAKZMM010000068.1"/>
</dbReference>
<organism evidence="13 14">
    <name type="scientific">Parabacteroides faecalis</name>
    <dbReference type="NCBI Taxonomy" id="2924040"/>
    <lineage>
        <taxon>Bacteria</taxon>
        <taxon>Pseudomonadati</taxon>
        <taxon>Bacteroidota</taxon>
        <taxon>Bacteroidia</taxon>
        <taxon>Bacteroidales</taxon>
        <taxon>Tannerellaceae</taxon>
        <taxon>Parabacteroides</taxon>
    </lineage>
</organism>
<keyword evidence="7 8" id="KW-0998">Cell outer membrane</keyword>
<dbReference type="Pfam" id="PF13715">
    <property type="entry name" value="CarbopepD_reg_2"/>
    <property type="match status" value="1"/>
</dbReference>
<evidence type="ECO:0000256" key="1">
    <source>
        <dbReference type="ARBA" id="ARBA00004571"/>
    </source>
</evidence>
<evidence type="ECO:0000256" key="9">
    <source>
        <dbReference type="RuleBase" id="RU003357"/>
    </source>
</evidence>
<evidence type="ECO:0000256" key="5">
    <source>
        <dbReference type="ARBA" id="ARBA00023077"/>
    </source>
</evidence>
<dbReference type="SUPFAM" id="SSF56935">
    <property type="entry name" value="Porins"/>
    <property type="match status" value="1"/>
</dbReference>
<dbReference type="Gene3D" id="2.40.170.20">
    <property type="entry name" value="TonB-dependent receptor, beta-barrel domain"/>
    <property type="match status" value="1"/>
</dbReference>
<evidence type="ECO:0000256" key="6">
    <source>
        <dbReference type="ARBA" id="ARBA00023136"/>
    </source>
</evidence>
<dbReference type="InterPro" id="IPR000531">
    <property type="entry name" value="Beta-barrel_TonB"/>
</dbReference>
<keyword evidence="2 8" id="KW-0813">Transport</keyword>
<dbReference type="InterPro" id="IPR037066">
    <property type="entry name" value="Plug_dom_sf"/>
</dbReference>
<dbReference type="InterPro" id="IPR023996">
    <property type="entry name" value="TonB-dep_OMP_SusC/RagA"/>
</dbReference>
<dbReference type="NCBIfam" id="TIGR04057">
    <property type="entry name" value="SusC_RagA_signa"/>
    <property type="match status" value="1"/>
</dbReference>
<proteinExistence type="inferred from homology"/>
<evidence type="ECO:0000256" key="2">
    <source>
        <dbReference type="ARBA" id="ARBA00022448"/>
    </source>
</evidence>
<evidence type="ECO:0000256" key="10">
    <source>
        <dbReference type="SAM" id="SignalP"/>
    </source>
</evidence>
<comment type="subcellular location">
    <subcellularLocation>
        <location evidence="1 8">Cell outer membrane</location>
        <topology evidence="1 8">Multi-pass membrane protein</topology>
    </subcellularLocation>
</comment>
<dbReference type="InterPro" id="IPR023997">
    <property type="entry name" value="TonB-dep_OMP_SusC/RagA_CS"/>
</dbReference>
<evidence type="ECO:0000313" key="13">
    <source>
        <dbReference type="EMBL" id="MCJ2382292.1"/>
    </source>
</evidence>
<dbReference type="EMBL" id="JAKZMM010000068">
    <property type="protein sequence ID" value="MCJ2382292.1"/>
    <property type="molecule type" value="Genomic_DNA"/>
</dbReference>